<dbReference type="GO" id="GO:0016020">
    <property type="term" value="C:membrane"/>
    <property type="evidence" value="ECO:0007669"/>
    <property type="project" value="UniProtKB-SubCell"/>
</dbReference>
<protein>
    <submittedName>
        <fullName evidence="11">Uncharacterized protein</fullName>
    </submittedName>
</protein>
<evidence type="ECO:0000256" key="4">
    <source>
        <dbReference type="ARBA" id="ARBA00022679"/>
    </source>
</evidence>
<comment type="subcellular location">
    <subcellularLocation>
        <location evidence="1">Membrane</location>
        <topology evidence="1">Single-pass type II membrane protein</topology>
    </subcellularLocation>
</comment>
<proteinExistence type="inferred from homology"/>
<evidence type="ECO:0000256" key="5">
    <source>
        <dbReference type="ARBA" id="ARBA00022692"/>
    </source>
</evidence>
<keyword evidence="9" id="KW-0325">Glycoprotein</keyword>
<keyword evidence="4" id="KW-0808">Transferase</keyword>
<dbReference type="InterPro" id="IPR003406">
    <property type="entry name" value="Glyco_trans_14"/>
</dbReference>
<name>A0A0B6YST7_9EUPU</name>
<keyword evidence="5" id="KW-0812">Transmembrane</keyword>
<evidence type="ECO:0000256" key="2">
    <source>
        <dbReference type="ARBA" id="ARBA00004922"/>
    </source>
</evidence>
<sequence>IVLATYTLLNISSIHFAKTIQLMVRRNVSQTLRQKQIQDQMEARKKHLLLGYTNKWVGFPDMDGRYCQQAMYSNVSNNMFLQNVTRIEHFNYTSDRNQCQKFREYYGYNRYPTVSEEEKNFPIAYIILFHSNFDQVMFLLRALYFPHNVYCLSIDDNTDQQFITDVREVVQCLPNVFVASKLEKIVYAGFSRLMADIHCMSDLLKHPVQWKYVINMPGQQFPLRTNLELVRLLTMFNGTNNIEVLPYNSSSPKPFLFKHVNIMDHGAVRVSATSKRNPPPPYNMTIVKGSTYGSFSRAFVQFALQHPVAKEFLEYCKNIFSPDEYFWSTLQQTGELDVPGGNKGSWNSKPYITSYSLWSSHKNVTCATRFVHRICIFTPEDLPNLSQQKNMFANKLYIYHHPGALHCLDEWLFNRTVARTIDNLSEYKV</sequence>
<dbReference type="Pfam" id="PF02485">
    <property type="entry name" value="Branch"/>
    <property type="match status" value="1"/>
</dbReference>
<comment type="pathway">
    <text evidence="2">Protein modification; protein glycosylation.</text>
</comment>
<evidence type="ECO:0000256" key="10">
    <source>
        <dbReference type="ARBA" id="ARBA00038150"/>
    </source>
</evidence>
<keyword evidence="6" id="KW-0735">Signal-anchor</keyword>
<evidence type="ECO:0000256" key="9">
    <source>
        <dbReference type="ARBA" id="ARBA00023180"/>
    </source>
</evidence>
<dbReference type="GO" id="GO:0008375">
    <property type="term" value="F:acetylglucosaminyltransferase activity"/>
    <property type="evidence" value="ECO:0007669"/>
    <property type="project" value="TreeGrafter"/>
</dbReference>
<dbReference type="PANTHER" id="PTHR19297">
    <property type="entry name" value="GLYCOSYLTRANSFERASE 14 FAMILY MEMBER"/>
    <property type="match status" value="1"/>
</dbReference>
<evidence type="ECO:0000256" key="3">
    <source>
        <dbReference type="ARBA" id="ARBA00022676"/>
    </source>
</evidence>
<evidence type="ECO:0000256" key="7">
    <source>
        <dbReference type="ARBA" id="ARBA00022989"/>
    </source>
</evidence>
<evidence type="ECO:0000256" key="6">
    <source>
        <dbReference type="ARBA" id="ARBA00022968"/>
    </source>
</evidence>
<reference evidence="11" key="1">
    <citation type="submission" date="2014-12" db="EMBL/GenBank/DDBJ databases">
        <title>Insight into the proteome of Arion vulgaris.</title>
        <authorList>
            <person name="Aradska J."/>
            <person name="Bulat T."/>
            <person name="Smidak R."/>
            <person name="Sarate P."/>
            <person name="Gangsoo J."/>
            <person name="Sialana F."/>
            <person name="Bilban M."/>
            <person name="Lubec G."/>
        </authorList>
    </citation>
    <scope>NUCLEOTIDE SEQUENCE</scope>
    <source>
        <tissue evidence="11">Skin</tissue>
    </source>
</reference>
<evidence type="ECO:0000313" key="11">
    <source>
        <dbReference type="EMBL" id="CEK59303.1"/>
    </source>
</evidence>
<gene>
    <name evidence="11" type="primary">ORF35854</name>
</gene>
<dbReference type="EMBL" id="HACG01012438">
    <property type="protein sequence ID" value="CEK59303.1"/>
    <property type="molecule type" value="Transcribed_RNA"/>
</dbReference>
<evidence type="ECO:0000256" key="1">
    <source>
        <dbReference type="ARBA" id="ARBA00004606"/>
    </source>
</evidence>
<evidence type="ECO:0000256" key="8">
    <source>
        <dbReference type="ARBA" id="ARBA00023136"/>
    </source>
</evidence>
<keyword evidence="7" id="KW-1133">Transmembrane helix</keyword>
<organism evidence="11">
    <name type="scientific">Arion vulgaris</name>
    <dbReference type="NCBI Taxonomy" id="1028688"/>
    <lineage>
        <taxon>Eukaryota</taxon>
        <taxon>Metazoa</taxon>
        <taxon>Spiralia</taxon>
        <taxon>Lophotrochozoa</taxon>
        <taxon>Mollusca</taxon>
        <taxon>Gastropoda</taxon>
        <taxon>Heterobranchia</taxon>
        <taxon>Euthyneura</taxon>
        <taxon>Panpulmonata</taxon>
        <taxon>Eupulmonata</taxon>
        <taxon>Stylommatophora</taxon>
        <taxon>Helicina</taxon>
        <taxon>Arionoidea</taxon>
        <taxon>Arionidae</taxon>
        <taxon>Arion</taxon>
    </lineage>
</organism>
<dbReference type="PANTHER" id="PTHR19297:SF185">
    <property type="entry name" value="BETA-1,3-GALACTOSYL-O-GLYCOSYL-GLYCOPROTEIN BETA-1,6-N-ACETYLGLUCOSAMINYLTRANSFERASE 3"/>
    <property type="match status" value="1"/>
</dbReference>
<dbReference type="AlphaFoldDB" id="A0A0B6YST7"/>
<accession>A0A0B6YST7</accession>
<feature type="non-terminal residue" evidence="11">
    <location>
        <position position="1"/>
    </location>
</feature>
<keyword evidence="3" id="KW-0328">Glycosyltransferase</keyword>
<comment type="similarity">
    <text evidence="10">Belongs to the glycosyltransferase 14 family.</text>
</comment>
<keyword evidence="8" id="KW-0472">Membrane</keyword>